<dbReference type="Gene3D" id="2.10.70.100">
    <property type="match status" value="2"/>
</dbReference>
<dbReference type="SMART" id="SM00267">
    <property type="entry name" value="GGDEF"/>
    <property type="match status" value="1"/>
</dbReference>
<comment type="subcellular location">
    <subcellularLocation>
        <location evidence="1">Membrane</location>
    </subcellularLocation>
</comment>
<evidence type="ECO:0000259" key="5">
    <source>
        <dbReference type="PROSITE" id="PS50112"/>
    </source>
</evidence>
<dbReference type="RefSeq" id="WP_097011551.1">
    <property type="nucleotide sequence ID" value="NZ_LT907975.1"/>
</dbReference>
<dbReference type="Pfam" id="PF00990">
    <property type="entry name" value="GGDEF"/>
    <property type="match status" value="1"/>
</dbReference>
<dbReference type="Gene3D" id="3.30.450.350">
    <property type="entry name" value="CHASE domain"/>
    <property type="match status" value="1"/>
</dbReference>
<evidence type="ECO:0000256" key="2">
    <source>
        <dbReference type="ARBA" id="ARBA00022692"/>
    </source>
</evidence>
<dbReference type="InterPro" id="IPR029787">
    <property type="entry name" value="Nucleotide_cyclase"/>
</dbReference>
<evidence type="ECO:0000259" key="6">
    <source>
        <dbReference type="PROSITE" id="PS50113"/>
    </source>
</evidence>
<dbReference type="PROSITE" id="PS50839">
    <property type="entry name" value="CHASE"/>
    <property type="match status" value="1"/>
</dbReference>
<evidence type="ECO:0000256" key="4">
    <source>
        <dbReference type="ARBA" id="ARBA00023136"/>
    </source>
</evidence>
<dbReference type="CDD" id="cd00130">
    <property type="entry name" value="PAS"/>
    <property type="match status" value="3"/>
</dbReference>
<dbReference type="KEGG" id="pprf:DPRO_1608"/>
<accession>A0A2C8F6X6</accession>
<reference evidence="10" key="1">
    <citation type="submission" date="2017-09" db="EMBL/GenBank/DDBJ databases">
        <authorList>
            <person name="Regsiter A."/>
            <person name="William W."/>
        </authorList>
    </citation>
    <scope>NUCLEOTIDE SEQUENCE [LARGE SCALE GENOMIC DNA]</scope>
    <source>
        <strain evidence="10">500-1</strain>
    </source>
</reference>
<protein>
    <submittedName>
        <fullName evidence="9">Diguanylate cyclase with PAS/PAC sensor</fullName>
    </submittedName>
</protein>
<dbReference type="PROSITE" id="PS50113">
    <property type="entry name" value="PAC"/>
    <property type="match status" value="2"/>
</dbReference>
<proteinExistence type="predicted"/>
<dbReference type="Pfam" id="PF08447">
    <property type="entry name" value="PAS_3"/>
    <property type="match status" value="2"/>
</dbReference>
<feature type="domain" description="CHASE" evidence="7">
    <location>
        <begin position="100"/>
        <end position="188"/>
    </location>
</feature>
<dbReference type="Proteomes" id="UP000219215">
    <property type="component" value="Chromosome DPRO"/>
</dbReference>
<keyword evidence="3" id="KW-1133">Transmembrane helix</keyword>
<evidence type="ECO:0000256" key="3">
    <source>
        <dbReference type="ARBA" id="ARBA00022989"/>
    </source>
</evidence>
<dbReference type="GO" id="GO:0006355">
    <property type="term" value="P:regulation of DNA-templated transcription"/>
    <property type="evidence" value="ECO:0007669"/>
    <property type="project" value="InterPro"/>
</dbReference>
<dbReference type="PROSITE" id="PS50887">
    <property type="entry name" value="GGDEF"/>
    <property type="match status" value="1"/>
</dbReference>
<keyword evidence="4" id="KW-0472">Membrane</keyword>
<dbReference type="FunFam" id="3.30.70.270:FF:000001">
    <property type="entry name" value="Diguanylate cyclase domain protein"/>
    <property type="match status" value="1"/>
</dbReference>
<evidence type="ECO:0000256" key="1">
    <source>
        <dbReference type="ARBA" id="ARBA00004370"/>
    </source>
</evidence>
<dbReference type="InterPro" id="IPR006189">
    <property type="entry name" value="CHASE_dom"/>
</dbReference>
<keyword evidence="2" id="KW-0812">Transmembrane</keyword>
<feature type="domain" description="GGDEF" evidence="8">
    <location>
        <begin position="701"/>
        <end position="835"/>
    </location>
</feature>
<dbReference type="Gene3D" id="3.30.70.270">
    <property type="match status" value="1"/>
</dbReference>
<feature type="domain" description="PAS" evidence="5">
    <location>
        <begin position="413"/>
        <end position="467"/>
    </location>
</feature>
<dbReference type="InterPro" id="IPR035965">
    <property type="entry name" value="PAS-like_dom_sf"/>
</dbReference>
<dbReference type="PROSITE" id="PS50112">
    <property type="entry name" value="PAS"/>
    <property type="match status" value="1"/>
</dbReference>
<dbReference type="Pfam" id="PF00989">
    <property type="entry name" value="PAS"/>
    <property type="match status" value="1"/>
</dbReference>
<dbReference type="OrthoDB" id="5460745at2"/>
<dbReference type="GO" id="GO:0003824">
    <property type="term" value="F:catalytic activity"/>
    <property type="evidence" value="ECO:0007669"/>
    <property type="project" value="UniProtKB-ARBA"/>
</dbReference>
<dbReference type="InterPro" id="IPR052155">
    <property type="entry name" value="Biofilm_reg_signaling"/>
</dbReference>
<dbReference type="SMART" id="SM00086">
    <property type="entry name" value="PAC"/>
    <property type="match status" value="3"/>
</dbReference>
<dbReference type="SMART" id="SM00091">
    <property type="entry name" value="PAS"/>
    <property type="match status" value="3"/>
</dbReference>
<dbReference type="PANTHER" id="PTHR44757:SF2">
    <property type="entry name" value="BIOFILM ARCHITECTURE MAINTENANCE PROTEIN MBAA"/>
    <property type="match status" value="1"/>
</dbReference>
<evidence type="ECO:0000259" key="8">
    <source>
        <dbReference type="PROSITE" id="PS50887"/>
    </source>
</evidence>
<dbReference type="SUPFAM" id="SSF55073">
    <property type="entry name" value="Nucleotide cyclase"/>
    <property type="match status" value="1"/>
</dbReference>
<dbReference type="InterPro" id="IPR001610">
    <property type="entry name" value="PAC"/>
</dbReference>
<dbReference type="InterPro" id="IPR000160">
    <property type="entry name" value="GGDEF_dom"/>
</dbReference>
<feature type="domain" description="PAC" evidence="6">
    <location>
        <begin position="359"/>
        <end position="412"/>
    </location>
</feature>
<feature type="domain" description="PAC" evidence="6">
    <location>
        <begin position="491"/>
        <end position="541"/>
    </location>
</feature>
<dbReference type="SMART" id="SM01079">
    <property type="entry name" value="CHASE"/>
    <property type="match status" value="1"/>
</dbReference>
<dbReference type="NCBIfam" id="TIGR00254">
    <property type="entry name" value="GGDEF"/>
    <property type="match status" value="1"/>
</dbReference>
<dbReference type="NCBIfam" id="TIGR00229">
    <property type="entry name" value="sensory_box"/>
    <property type="match status" value="2"/>
</dbReference>
<dbReference type="EMBL" id="LT907975">
    <property type="protein sequence ID" value="SOB58506.1"/>
    <property type="molecule type" value="Genomic_DNA"/>
</dbReference>
<evidence type="ECO:0000259" key="7">
    <source>
        <dbReference type="PROSITE" id="PS50839"/>
    </source>
</evidence>
<dbReference type="InterPro" id="IPR013767">
    <property type="entry name" value="PAS_fold"/>
</dbReference>
<dbReference type="InterPro" id="IPR042240">
    <property type="entry name" value="CHASE_sf"/>
</dbReference>
<dbReference type="GO" id="GO:0016020">
    <property type="term" value="C:membrane"/>
    <property type="evidence" value="ECO:0007669"/>
    <property type="project" value="UniProtKB-SubCell"/>
</dbReference>
<dbReference type="PANTHER" id="PTHR44757">
    <property type="entry name" value="DIGUANYLATE CYCLASE DGCP"/>
    <property type="match status" value="1"/>
</dbReference>
<dbReference type="InterPro" id="IPR000700">
    <property type="entry name" value="PAS-assoc_C"/>
</dbReference>
<dbReference type="InterPro" id="IPR000014">
    <property type="entry name" value="PAS"/>
</dbReference>
<dbReference type="SUPFAM" id="SSF55785">
    <property type="entry name" value="PYP-like sensor domain (PAS domain)"/>
    <property type="match status" value="3"/>
</dbReference>
<dbReference type="CDD" id="cd01949">
    <property type="entry name" value="GGDEF"/>
    <property type="match status" value="1"/>
</dbReference>
<keyword evidence="10" id="KW-1185">Reference proteome</keyword>
<evidence type="ECO:0000313" key="9">
    <source>
        <dbReference type="EMBL" id="SOB58506.1"/>
    </source>
</evidence>
<dbReference type="AlphaFoldDB" id="A0A2C8F6X6"/>
<dbReference type="GO" id="GO:0007165">
    <property type="term" value="P:signal transduction"/>
    <property type="evidence" value="ECO:0007669"/>
    <property type="project" value="UniProtKB-ARBA"/>
</dbReference>
<organism evidence="9 10">
    <name type="scientific">Pseudodesulfovibrio profundus</name>
    <dbReference type="NCBI Taxonomy" id="57320"/>
    <lineage>
        <taxon>Bacteria</taxon>
        <taxon>Pseudomonadati</taxon>
        <taxon>Thermodesulfobacteriota</taxon>
        <taxon>Desulfovibrionia</taxon>
        <taxon>Desulfovibrionales</taxon>
        <taxon>Desulfovibrionaceae</taxon>
    </lineage>
</organism>
<dbReference type="Pfam" id="PF03924">
    <property type="entry name" value="CHASE"/>
    <property type="match status" value="1"/>
</dbReference>
<name>A0A2C8F6X6_9BACT</name>
<dbReference type="InterPro" id="IPR043128">
    <property type="entry name" value="Rev_trsase/Diguanyl_cyclase"/>
</dbReference>
<gene>
    <name evidence="9" type="ORF">DPRO_1608</name>
</gene>
<dbReference type="InterPro" id="IPR013655">
    <property type="entry name" value="PAS_fold_3"/>
</dbReference>
<dbReference type="Gene3D" id="3.30.450.20">
    <property type="entry name" value="PAS domain"/>
    <property type="match status" value="3"/>
</dbReference>
<sequence>MNKQILLKILFIIISFTLLDSVIQYQLVQNHKKTQIVDVTQELSTLRAKIEKEVTSNLLIIEGTANFVSMVPDIGQELFSRYSKEALSESSILRNMTAAPDFVMKFVYPLEGNRQILGLNYRKLKGQWEQAFAAKESGEMVVAGPVNLVQGGLGLIGRAPVFVDRNGEKDFWGIVSSVIDMDKLLQAVGLDSTDLNIGIRGKDGKGWEGDIFYGDPVLFDGDTSVRMIVNIPAGSWIIVATPKGGWSSSSEYSLYVHAAIVILALGMSLGAYRNSRHNAIIRQTQDSLNQAQAIAHLGSWRFDHTTGAVWWSEETYRIFGVSKETFTPSFEGFLSMVLPEDRAKFLEAFQPSVEGCCGYSMDHRIMRPDGEIRHIQDRGETTCKPGGSLPHISMGTVQDITERKRAEEALQASEERMRAMAEASYDALIVVDSSDVISFWSPAAEQMFGWSRDEAIGQKMHKLISPKRYQKQAFEGLERFGGDGTGPIIGTVQEMTAVRRNGEEFPVERSVSAFKLGNSYMAVGSLRDISDRKKIESELKKYADRLTLASKAGGIGVWELNVQTNALHWDSQMFRLYGVQPGEFSGLYEAWRSRVHSEDLEQAEGSLQHAILTQALWDWEFRVVWPNKEVRHIKAAALVQADSNNRPEYLIGVNWGVTMARKQEEQLRLLATTDDMTKLLNRRRFMEMVEREFQRSSRYGNPFSFIMFDVDKFKNINDTYGHDVGDMVLKSIASTARTMVRDVDILGRIGGEEFAVGLPETDMSGAELLAEKLRVAMENKEVVLGDGTVISFTISLGVATLDASCSEVNMLMKHADIALYQAKENGRNRVEMYEPDKS</sequence>
<evidence type="ECO:0000313" key="10">
    <source>
        <dbReference type="Proteomes" id="UP000219215"/>
    </source>
</evidence>